<accession>A0A0P7ZI31</accession>
<dbReference type="InterPro" id="IPR009577">
    <property type="entry name" value="Sm_multidrug_ex"/>
</dbReference>
<reference evidence="2 3" key="1">
    <citation type="submission" date="2015-09" db="EMBL/GenBank/DDBJ databases">
        <title>A metagenomics-based metabolic model of nitrate-dependent anaerobic oxidation of methane by Methanoperedens-like archaea.</title>
        <authorList>
            <person name="Arshad A."/>
            <person name="Speth D.R."/>
            <person name="De Graaf R.M."/>
            <person name="Op Den Camp H.J."/>
            <person name="Jetten M.S."/>
            <person name="Welte C.U."/>
        </authorList>
    </citation>
    <scope>NUCLEOTIDE SEQUENCE [LARGE SCALE GENOMIC DNA]</scope>
</reference>
<feature type="transmembrane region" description="Helical" evidence="1">
    <location>
        <begin position="17"/>
        <end position="39"/>
    </location>
</feature>
<name>A0A0P7ZI31_9EURY</name>
<dbReference type="AlphaFoldDB" id="A0A0P7ZI31"/>
<protein>
    <submittedName>
        <fullName evidence="2">Small multi-drug export protein</fullName>
    </submittedName>
</protein>
<feature type="transmembrane region" description="Helical" evidence="1">
    <location>
        <begin position="142"/>
        <end position="167"/>
    </location>
</feature>
<sequence length="170" mass="18854">MTLEAFLLDIFSSIPPWLAVIIMAALPVAELRLAIPIAILKPPYGFGMDPVSAFSFAVIGNMLPVIPLLLYLEPVSNYLRRWKTWDRYFTWLFERTHRKHNESFEKYGSIGLAIFVGIPLPATGAWTGCAAAFVFGFKFRNALLTIFAGVLLAGVVMTLLTVGINIFNGI</sequence>
<feature type="transmembrane region" description="Helical" evidence="1">
    <location>
        <begin position="51"/>
        <end position="72"/>
    </location>
</feature>
<gene>
    <name evidence="2" type="ORF">MPEBLZ_00771</name>
</gene>
<evidence type="ECO:0000313" key="2">
    <source>
        <dbReference type="EMBL" id="KPQ44675.1"/>
    </source>
</evidence>
<dbReference type="PANTHER" id="PTHR36007:SF2">
    <property type="entry name" value="TRANSPORT PROTEIN-RELATED"/>
    <property type="match status" value="1"/>
</dbReference>
<dbReference type="PANTHER" id="PTHR36007">
    <property type="entry name" value="TRANSPORT PROTEIN-RELATED"/>
    <property type="match status" value="1"/>
</dbReference>
<evidence type="ECO:0000256" key="1">
    <source>
        <dbReference type="SAM" id="Phobius"/>
    </source>
</evidence>
<dbReference type="PATRIC" id="fig|1719120.3.peg.834"/>
<evidence type="ECO:0000313" key="3">
    <source>
        <dbReference type="Proteomes" id="UP000050360"/>
    </source>
</evidence>
<proteinExistence type="predicted"/>
<organism evidence="2 3">
    <name type="scientific">Candidatus Methanoperedens nitratireducens</name>
    <dbReference type="NCBI Taxonomy" id="1392998"/>
    <lineage>
        <taxon>Archaea</taxon>
        <taxon>Methanobacteriati</taxon>
        <taxon>Methanobacteriota</taxon>
        <taxon>Stenosarchaea group</taxon>
        <taxon>Methanomicrobia</taxon>
        <taxon>Methanosarcinales</taxon>
        <taxon>ANME-2 cluster</taxon>
        <taxon>Candidatus Methanoperedentaceae</taxon>
        <taxon>Candidatus Methanoperedens</taxon>
    </lineage>
</organism>
<dbReference type="Proteomes" id="UP000050360">
    <property type="component" value="Unassembled WGS sequence"/>
</dbReference>
<keyword evidence="1" id="KW-1133">Transmembrane helix</keyword>
<dbReference type="EMBL" id="LKCM01000064">
    <property type="protein sequence ID" value="KPQ44675.1"/>
    <property type="molecule type" value="Genomic_DNA"/>
</dbReference>
<keyword evidence="1" id="KW-0812">Transmembrane</keyword>
<keyword evidence="1" id="KW-0472">Membrane</keyword>
<comment type="caution">
    <text evidence="2">The sequence shown here is derived from an EMBL/GenBank/DDBJ whole genome shotgun (WGS) entry which is preliminary data.</text>
</comment>
<feature type="transmembrane region" description="Helical" evidence="1">
    <location>
        <begin position="110"/>
        <end position="135"/>
    </location>
</feature>
<dbReference type="Pfam" id="PF06695">
    <property type="entry name" value="Sm_multidrug_ex"/>
    <property type="match status" value="1"/>
</dbReference>